<dbReference type="GO" id="GO:0000287">
    <property type="term" value="F:magnesium ion binding"/>
    <property type="evidence" value="ECO:0007669"/>
    <property type="project" value="UniProtKB-UniRule"/>
</dbReference>
<keyword evidence="9 15" id="KW-0067">ATP-binding</keyword>
<dbReference type="Gene3D" id="3.30.70.380">
    <property type="entry name" value="Ferrodoxin-fold anticodon-binding domain"/>
    <property type="match status" value="1"/>
</dbReference>
<evidence type="ECO:0000259" key="18">
    <source>
        <dbReference type="PROSITE" id="PS51447"/>
    </source>
</evidence>
<dbReference type="InterPro" id="IPR012340">
    <property type="entry name" value="NA-bd_OB-fold"/>
</dbReference>
<feature type="binding site" evidence="15">
    <location>
        <position position="473"/>
    </location>
    <ligand>
        <name>Mg(2+)</name>
        <dbReference type="ChEBI" id="CHEBI:18420"/>
        <note>shared with alpha subunit</note>
    </ligand>
</feature>
<dbReference type="SUPFAM" id="SSF56037">
    <property type="entry name" value="PheT/TilS domain"/>
    <property type="match status" value="1"/>
</dbReference>
<evidence type="ECO:0000256" key="2">
    <source>
        <dbReference type="ARBA" id="ARBA00008653"/>
    </source>
</evidence>
<comment type="similarity">
    <text evidence="2 15">Belongs to the phenylalanyl-tRNA synthetase beta subunit family. Type 1 subfamily.</text>
</comment>
<dbReference type="Gene3D" id="3.30.930.10">
    <property type="entry name" value="Bira Bifunctional Protein, Domain 2"/>
    <property type="match status" value="1"/>
</dbReference>
<dbReference type="Gene3D" id="3.30.56.10">
    <property type="match status" value="2"/>
</dbReference>
<evidence type="ECO:0000256" key="3">
    <source>
        <dbReference type="ARBA" id="ARBA00011209"/>
    </source>
</evidence>
<evidence type="ECO:0000256" key="8">
    <source>
        <dbReference type="ARBA" id="ARBA00022741"/>
    </source>
</evidence>
<dbReference type="PROSITE" id="PS50886">
    <property type="entry name" value="TRBD"/>
    <property type="match status" value="1"/>
</dbReference>
<keyword evidence="7 15" id="KW-0479">Metal-binding</keyword>
<comment type="subunit">
    <text evidence="3 15">Tetramer of two alpha and two beta subunits.</text>
</comment>
<evidence type="ECO:0000259" key="19">
    <source>
        <dbReference type="PROSITE" id="PS51483"/>
    </source>
</evidence>
<dbReference type="HAMAP" id="MF_00283">
    <property type="entry name" value="Phe_tRNA_synth_beta1"/>
    <property type="match status" value="1"/>
</dbReference>
<feature type="domain" description="TRNA-binding" evidence="17">
    <location>
        <begin position="40"/>
        <end position="155"/>
    </location>
</feature>
<dbReference type="Gene3D" id="2.40.50.140">
    <property type="entry name" value="Nucleic acid-binding proteins"/>
    <property type="match status" value="1"/>
</dbReference>
<keyword evidence="6 15" id="KW-0436">Ligase</keyword>
<gene>
    <name evidence="15" type="primary">pheT</name>
    <name evidence="20" type="ORF">BRLA_c011100</name>
</gene>
<evidence type="ECO:0000256" key="5">
    <source>
        <dbReference type="ARBA" id="ARBA00022555"/>
    </source>
</evidence>
<keyword evidence="11 16" id="KW-0694">RNA-binding</keyword>
<keyword evidence="10 15" id="KW-0460">Magnesium</keyword>
<evidence type="ECO:0000256" key="4">
    <source>
        <dbReference type="ARBA" id="ARBA00022490"/>
    </source>
</evidence>
<dbReference type="RefSeq" id="WP_003335013.1">
    <property type="nucleotide sequence ID" value="NZ_CP007806.1"/>
</dbReference>
<sequence length="813" mass="90256">MKVSYQWLKEYVDLTDITPQELAEKMTRSGIEVEGVESLNKGVTGVVIGYVQEREKHPDADRLSVLKVDVGQEELLQIVCGAQNVAQGQKVPVAMIGAMLPENFKIKKSKLRGVESQGMICSAKELGLNDKLLPKDQQEGILVLPEDAELGADAIEYLGLNDYVLELGLTPNRSDCLSMLGVAYEVAALYGREVILPDASVTEDGEANPVTVAIEASEQCYEFVGRHFTDAVITSAPQWMKNRLMAAGTRPINNVVDITNYVLLEYGQPLHAFDAKEVSDQQIIVRMAQENEKLTTLDDQKRTLDPEALVIADKEKGLSIAGVMGGANSEIVDNTKEIILESAYYTPASIRRTSKMLNLRTEGCVRWEKGVDQSRVSVASDRAAHLIQKLAHAKVSKGAAKQTITVNQPAVVSVSLAKINQHLGTSIAKEQVAEIFTRLQFTFDQTEQAEETLFTVTVPTRRGDITLPEDLIEEVARLYGYDQIPVTLPTGESIQGRLTKEQQLRRITRHHLIGAGLSETISYALLHPDKLAQFSGLQDERNLHPVPLAMPISEEHSVLRTNLLASLVETATYNKNRQNQDLAFFELGHVFLSEQEQLTEQPEQRLYLGGLVTGQWMPVNWMGVKAPVDFYTVKGLVESLFSRLGVKPLAVTYSANKNRKGMHPGRTADVIVEGEVIGYMGQLHPKTEKDHDLDETYVFQFDLQKLFSFAADLTDYKPLPKFPAITRDLALVVERSLPVAQLEAIIREESGELLESVTLFDIYTGERIASDKKSVAYSIVYRHSERTLLDEEVQEITGKVIEALTKVGAELRS</sequence>
<feature type="domain" description="FDX-ACB" evidence="18">
    <location>
        <begin position="720"/>
        <end position="812"/>
    </location>
</feature>
<evidence type="ECO:0000256" key="7">
    <source>
        <dbReference type="ARBA" id="ARBA00022723"/>
    </source>
</evidence>
<dbReference type="Pfam" id="PF03147">
    <property type="entry name" value="FDX-ACB"/>
    <property type="match status" value="1"/>
</dbReference>
<keyword evidence="4 15" id="KW-0963">Cytoplasm</keyword>
<dbReference type="SMART" id="SM00874">
    <property type="entry name" value="B5"/>
    <property type="match status" value="1"/>
</dbReference>
<accession>A0A075R778</accession>
<dbReference type="PROSITE" id="PS51447">
    <property type="entry name" value="FDX_ACB"/>
    <property type="match status" value="1"/>
</dbReference>
<dbReference type="InterPro" id="IPR020825">
    <property type="entry name" value="Phe-tRNA_synthase-like_B3/B4"/>
</dbReference>
<dbReference type="InterPro" id="IPR045060">
    <property type="entry name" value="Phe-tRNA-ligase_IIc_bsu"/>
</dbReference>
<keyword evidence="5 16" id="KW-0820">tRNA-binding</keyword>
<dbReference type="FunFam" id="3.30.930.10:FF:000022">
    <property type="entry name" value="Phenylalanine--tRNA ligase beta subunit"/>
    <property type="match status" value="1"/>
</dbReference>
<name>A0A075R778_BRELA</name>
<dbReference type="SUPFAM" id="SSF46955">
    <property type="entry name" value="Putative DNA-binding domain"/>
    <property type="match status" value="1"/>
</dbReference>
<dbReference type="PANTHER" id="PTHR10947">
    <property type="entry name" value="PHENYLALANYL-TRNA SYNTHETASE BETA CHAIN AND LEUCINE-RICH REPEAT-CONTAINING PROTEIN 47"/>
    <property type="match status" value="1"/>
</dbReference>
<dbReference type="NCBIfam" id="TIGR00472">
    <property type="entry name" value="pheT_bact"/>
    <property type="match status" value="1"/>
</dbReference>
<dbReference type="EMBL" id="CP007806">
    <property type="protein sequence ID" value="AIG25450.1"/>
    <property type="molecule type" value="Genomic_DNA"/>
</dbReference>
<dbReference type="GO" id="GO:0005524">
    <property type="term" value="F:ATP binding"/>
    <property type="evidence" value="ECO:0007669"/>
    <property type="project" value="UniProtKB-UniRule"/>
</dbReference>
<dbReference type="InterPro" id="IPR033714">
    <property type="entry name" value="tRNA_bind_bactPheRS"/>
</dbReference>
<dbReference type="Pfam" id="PF17759">
    <property type="entry name" value="tRNA_synthFbeta"/>
    <property type="match status" value="1"/>
</dbReference>
<dbReference type="STRING" id="1042163.BRLA_c011100"/>
<comment type="cofactor">
    <cofactor evidence="15">
        <name>Mg(2+)</name>
        <dbReference type="ChEBI" id="CHEBI:18420"/>
    </cofactor>
    <text evidence="15">Binds 2 magnesium ions per tetramer.</text>
</comment>
<dbReference type="InterPro" id="IPR005121">
    <property type="entry name" value="Fdx_antiC-bd"/>
</dbReference>
<dbReference type="FunFam" id="3.30.70.380:FF:000001">
    <property type="entry name" value="Phenylalanine--tRNA ligase beta subunit"/>
    <property type="match status" value="1"/>
</dbReference>
<dbReference type="NCBIfam" id="NF045760">
    <property type="entry name" value="YtpR"/>
    <property type="match status" value="1"/>
</dbReference>
<dbReference type="Pfam" id="PF01588">
    <property type="entry name" value="tRNA_bind"/>
    <property type="match status" value="1"/>
</dbReference>
<dbReference type="SMART" id="SM00873">
    <property type="entry name" value="B3_4"/>
    <property type="match status" value="1"/>
</dbReference>
<dbReference type="GO" id="GO:0140096">
    <property type="term" value="F:catalytic activity, acting on a protein"/>
    <property type="evidence" value="ECO:0007669"/>
    <property type="project" value="UniProtKB-ARBA"/>
</dbReference>
<dbReference type="SUPFAM" id="SSF55681">
    <property type="entry name" value="Class II aaRS and biotin synthetases"/>
    <property type="match status" value="1"/>
</dbReference>
<dbReference type="SUPFAM" id="SSF50249">
    <property type="entry name" value="Nucleic acid-binding proteins"/>
    <property type="match status" value="1"/>
</dbReference>
<dbReference type="InterPro" id="IPR045864">
    <property type="entry name" value="aa-tRNA-synth_II/BPL/LPL"/>
</dbReference>
<evidence type="ECO:0000256" key="11">
    <source>
        <dbReference type="ARBA" id="ARBA00022884"/>
    </source>
</evidence>
<dbReference type="EC" id="6.1.1.20" evidence="15"/>
<evidence type="ECO:0000259" key="17">
    <source>
        <dbReference type="PROSITE" id="PS50886"/>
    </source>
</evidence>
<dbReference type="HOGENOM" id="CLU_016891_0_0_9"/>
<dbReference type="SUPFAM" id="SSF54991">
    <property type="entry name" value="Anticodon-binding domain of PheRS"/>
    <property type="match status" value="1"/>
</dbReference>
<evidence type="ECO:0000313" key="20">
    <source>
        <dbReference type="EMBL" id="AIG25450.1"/>
    </source>
</evidence>
<keyword evidence="8 15" id="KW-0547">Nucleotide-binding</keyword>
<dbReference type="Pfam" id="PF03484">
    <property type="entry name" value="B5"/>
    <property type="match status" value="1"/>
</dbReference>
<dbReference type="Pfam" id="PF03483">
    <property type="entry name" value="B3_4"/>
    <property type="match status" value="1"/>
</dbReference>
<dbReference type="FunFam" id="3.30.56.10:FF:000002">
    <property type="entry name" value="Phenylalanine--tRNA ligase beta subunit"/>
    <property type="match status" value="1"/>
</dbReference>
<dbReference type="KEGG" id="blr:BRLA_c011100"/>
<evidence type="ECO:0000256" key="13">
    <source>
        <dbReference type="ARBA" id="ARBA00023146"/>
    </source>
</evidence>
<dbReference type="GO" id="GO:0004826">
    <property type="term" value="F:phenylalanine-tRNA ligase activity"/>
    <property type="evidence" value="ECO:0007669"/>
    <property type="project" value="UniProtKB-UniRule"/>
</dbReference>
<dbReference type="GO" id="GO:0006432">
    <property type="term" value="P:phenylalanyl-tRNA aminoacylation"/>
    <property type="evidence" value="ECO:0007669"/>
    <property type="project" value="UniProtKB-UniRule"/>
</dbReference>
<protein>
    <recommendedName>
        <fullName evidence="15">Phenylalanine--tRNA ligase beta subunit</fullName>
        <ecNumber evidence="15">6.1.1.20</ecNumber>
    </recommendedName>
    <alternativeName>
        <fullName evidence="15">Phenylalanyl-tRNA synthetase beta subunit</fullName>
        <shortName evidence="15">PheRS</shortName>
    </alternativeName>
</protein>
<organism evidence="20 21">
    <name type="scientific">Brevibacillus laterosporus LMG 15441</name>
    <dbReference type="NCBI Taxonomy" id="1042163"/>
    <lineage>
        <taxon>Bacteria</taxon>
        <taxon>Bacillati</taxon>
        <taxon>Bacillota</taxon>
        <taxon>Bacilli</taxon>
        <taxon>Bacillales</taxon>
        <taxon>Paenibacillaceae</taxon>
        <taxon>Brevibacillus</taxon>
    </lineage>
</organism>
<evidence type="ECO:0000256" key="16">
    <source>
        <dbReference type="PROSITE-ProRule" id="PRU00209"/>
    </source>
</evidence>
<dbReference type="InterPro" id="IPR036690">
    <property type="entry name" value="Fdx_antiC-bd_sf"/>
</dbReference>
<dbReference type="CDD" id="cd00769">
    <property type="entry name" value="PheRS_beta_core"/>
    <property type="match status" value="1"/>
</dbReference>
<dbReference type="InterPro" id="IPR004532">
    <property type="entry name" value="Phe-tRNA-ligase_IIc_bsu_bact"/>
</dbReference>
<keyword evidence="13 15" id="KW-0030">Aminoacyl-tRNA synthetase</keyword>
<proteinExistence type="inferred from homology"/>
<keyword evidence="21" id="KW-1185">Reference proteome</keyword>
<keyword evidence="12 15" id="KW-0648">Protein biosynthesis</keyword>
<dbReference type="CDD" id="cd02796">
    <property type="entry name" value="tRNA_bind_bactPheRS"/>
    <property type="match status" value="1"/>
</dbReference>
<evidence type="ECO:0000256" key="9">
    <source>
        <dbReference type="ARBA" id="ARBA00022840"/>
    </source>
</evidence>
<evidence type="ECO:0000256" key="15">
    <source>
        <dbReference type="HAMAP-Rule" id="MF_00283"/>
    </source>
</evidence>
<evidence type="ECO:0000256" key="12">
    <source>
        <dbReference type="ARBA" id="ARBA00022917"/>
    </source>
</evidence>
<dbReference type="InterPro" id="IPR002547">
    <property type="entry name" value="tRNA-bd_dom"/>
</dbReference>
<dbReference type="InterPro" id="IPR005147">
    <property type="entry name" value="tRNA_synthase_B5-dom"/>
</dbReference>
<dbReference type="PROSITE" id="PS51483">
    <property type="entry name" value="B5"/>
    <property type="match status" value="1"/>
</dbReference>
<dbReference type="PANTHER" id="PTHR10947:SF0">
    <property type="entry name" value="PHENYLALANINE--TRNA LIGASE BETA SUBUNIT"/>
    <property type="match status" value="1"/>
</dbReference>
<feature type="binding site" evidence="15">
    <location>
        <position position="470"/>
    </location>
    <ligand>
        <name>Mg(2+)</name>
        <dbReference type="ChEBI" id="CHEBI:18420"/>
        <note>shared with alpha subunit</note>
    </ligand>
</feature>
<dbReference type="GO" id="GO:0009328">
    <property type="term" value="C:phenylalanine-tRNA ligase complex"/>
    <property type="evidence" value="ECO:0007669"/>
    <property type="project" value="TreeGrafter"/>
</dbReference>
<feature type="binding site" evidence="15">
    <location>
        <position position="474"/>
    </location>
    <ligand>
        <name>Mg(2+)</name>
        <dbReference type="ChEBI" id="CHEBI:18420"/>
        <note>shared with alpha subunit</note>
    </ligand>
</feature>
<comment type="subcellular location">
    <subcellularLocation>
        <location evidence="1 15">Cytoplasm</location>
    </subcellularLocation>
</comment>
<dbReference type="InterPro" id="IPR005146">
    <property type="entry name" value="B3/B4_tRNA-bd"/>
</dbReference>
<reference evidence="20 21" key="1">
    <citation type="journal article" date="2011" name="J. Bacteriol.">
        <title>Genome sequence of Brevibacillus laterosporus LMG 15441, a pathogen of invertebrates.</title>
        <authorList>
            <person name="Djukic M."/>
            <person name="Poehlein A."/>
            <person name="Thurmer A."/>
            <person name="Daniel R."/>
        </authorList>
    </citation>
    <scope>NUCLEOTIDE SEQUENCE [LARGE SCALE GENOMIC DNA]</scope>
    <source>
        <strain evidence="20 21">LMG 15441</strain>
    </source>
</reference>
<dbReference type="Gene3D" id="3.50.40.10">
    <property type="entry name" value="Phenylalanyl-trna Synthetase, Chain B, domain 3"/>
    <property type="match status" value="1"/>
</dbReference>
<dbReference type="AlphaFoldDB" id="A0A075R778"/>
<feature type="binding site" evidence="15">
    <location>
        <position position="464"/>
    </location>
    <ligand>
        <name>Mg(2+)</name>
        <dbReference type="ChEBI" id="CHEBI:18420"/>
        <note>shared with alpha subunit</note>
    </ligand>
</feature>
<dbReference type="InterPro" id="IPR009061">
    <property type="entry name" value="DNA-bd_dom_put_sf"/>
</dbReference>
<evidence type="ECO:0000256" key="6">
    <source>
        <dbReference type="ARBA" id="ARBA00022598"/>
    </source>
</evidence>
<dbReference type="FunFam" id="2.40.50.140:FF:000045">
    <property type="entry name" value="Phenylalanine--tRNA ligase beta subunit"/>
    <property type="match status" value="1"/>
</dbReference>
<dbReference type="FunFam" id="3.50.40.10:FF:000001">
    <property type="entry name" value="Phenylalanine--tRNA ligase beta subunit"/>
    <property type="match status" value="1"/>
</dbReference>
<dbReference type="InterPro" id="IPR041616">
    <property type="entry name" value="PheRS_beta_core"/>
</dbReference>
<comment type="catalytic activity">
    <reaction evidence="14 15">
        <text>tRNA(Phe) + L-phenylalanine + ATP = L-phenylalanyl-tRNA(Phe) + AMP + diphosphate + H(+)</text>
        <dbReference type="Rhea" id="RHEA:19413"/>
        <dbReference type="Rhea" id="RHEA-COMP:9668"/>
        <dbReference type="Rhea" id="RHEA-COMP:9699"/>
        <dbReference type="ChEBI" id="CHEBI:15378"/>
        <dbReference type="ChEBI" id="CHEBI:30616"/>
        <dbReference type="ChEBI" id="CHEBI:33019"/>
        <dbReference type="ChEBI" id="CHEBI:58095"/>
        <dbReference type="ChEBI" id="CHEBI:78442"/>
        <dbReference type="ChEBI" id="CHEBI:78531"/>
        <dbReference type="ChEBI" id="CHEBI:456215"/>
        <dbReference type="EC" id="6.1.1.20"/>
    </reaction>
</comment>
<evidence type="ECO:0000256" key="14">
    <source>
        <dbReference type="ARBA" id="ARBA00049255"/>
    </source>
</evidence>
<dbReference type="GO" id="GO:0000049">
    <property type="term" value="F:tRNA binding"/>
    <property type="evidence" value="ECO:0007669"/>
    <property type="project" value="UniProtKB-UniRule"/>
</dbReference>
<dbReference type="Proteomes" id="UP000005850">
    <property type="component" value="Chromosome"/>
</dbReference>
<dbReference type="eggNOG" id="COG0072">
    <property type="taxonomic scope" value="Bacteria"/>
</dbReference>
<evidence type="ECO:0000256" key="10">
    <source>
        <dbReference type="ARBA" id="ARBA00022842"/>
    </source>
</evidence>
<feature type="domain" description="B5" evidence="19">
    <location>
        <begin position="407"/>
        <end position="486"/>
    </location>
</feature>
<evidence type="ECO:0000313" key="21">
    <source>
        <dbReference type="Proteomes" id="UP000005850"/>
    </source>
</evidence>
<dbReference type="GO" id="GO:0016740">
    <property type="term" value="F:transferase activity"/>
    <property type="evidence" value="ECO:0007669"/>
    <property type="project" value="UniProtKB-ARBA"/>
</dbReference>
<dbReference type="SMART" id="SM00896">
    <property type="entry name" value="FDX-ACB"/>
    <property type="match status" value="1"/>
</dbReference>
<evidence type="ECO:0000256" key="1">
    <source>
        <dbReference type="ARBA" id="ARBA00004496"/>
    </source>
</evidence>